<dbReference type="InterPro" id="IPR002477">
    <property type="entry name" value="Peptidoglycan-bd-like"/>
</dbReference>
<evidence type="ECO:0000256" key="4">
    <source>
        <dbReference type="ARBA" id="ARBA00023157"/>
    </source>
</evidence>
<organism evidence="7 8">
    <name type="scientific">Kangiella spongicola</name>
    <dbReference type="NCBI Taxonomy" id="796379"/>
    <lineage>
        <taxon>Bacteria</taxon>
        <taxon>Pseudomonadati</taxon>
        <taxon>Pseudomonadota</taxon>
        <taxon>Gammaproteobacteria</taxon>
        <taxon>Kangiellales</taxon>
        <taxon>Kangiellaceae</taxon>
        <taxon>Kangiella</taxon>
    </lineage>
</organism>
<dbReference type="RefSeq" id="WP_110201121.1">
    <property type="nucleotide sequence ID" value="NZ_QICH01000002.1"/>
</dbReference>
<sequence>MLRHAVGKNATNHASDVKVIQTLLNTTHRNSSKKLLTVDGLYGNNTARAIEGFQSRFMRKPDGVISPYKNTIKRLCPTIYSNPTGKGIRRMDPYGSGEYGASRGRRTHDGVDYSAQAEQNVVAPISGRVLRISWPYASGIDANVLEGVEIEASDGTRCWVWYIKPSVNIINQVVKAGVSVIGRAKTLSNRYSKNITDHVHVRMQTRFGSSVNPSTVIK</sequence>
<dbReference type="Gene3D" id="2.70.70.10">
    <property type="entry name" value="Glucose Permease (Domain IIA)"/>
    <property type="match status" value="1"/>
</dbReference>
<evidence type="ECO:0000256" key="1">
    <source>
        <dbReference type="ARBA" id="ARBA00022723"/>
    </source>
</evidence>
<dbReference type="AlphaFoldDB" id="A0A318D6D1"/>
<evidence type="ECO:0000256" key="2">
    <source>
        <dbReference type="ARBA" id="ARBA00022729"/>
    </source>
</evidence>
<feature type="domain" description="Peptidoglycan binding-like" evidence="6">
    <location>
        <begin position="15"/>
        <end position="67"/>
    </location>
</feature>
<comment type="caution">
    <text evidence="7">The sequence shown here is derived from an EMBL/GenBank/DDBJ whole genome shotgun (WGS) entry which is preliminary data.</text>
</comment>
<dbReference type="Pfam" id="PF01471">
    <property type="entry name" value="PG_binding_1"/>
    <property type="match status" value="1"/>
</dbReference>
<evidence type="ECO:0000313" key="7">
    <source>
        <dbReference type="EMBL" id="PXF63318.1"/>
    </source>
</evidence>
<dbReference type="PANTHER" id="PTHR11329">
    <property type="entry name" value="LEUKOCYTE CELL-DERIVED CHEMOTAXIN 2"/>
    <property type="match status" value="1"/>
</dbReference>
<accession>A0A318D6D1</accession>
<protein>
    <recommendedName>
        <fullName evidence="6">Peptidoglycan binding-like domain-containing protein</fullName>
    </recommendedName>
</protein>
<dbReference type="GO" id="GO:0046872">
    <property type="term" value="F:metal ion binding"/>
    <property type="evidence" value="ECO:0007669"/>
    <property type="project" value="UniProtKB-KW"/>
</dbReference>
<keyword evidence="4" id="KW-1015">Disulfide bond</keyword>
<proteinExistence type="inferred from homology"/>
<dbReference type="OrthoDB" id="932638at2"/>
<dbReference type="SUPFAM" id="SSF47090">
    <property type="entry name" value="PGBD-like"/>
    <property type="match status" value="1"/>
</dbReference>
<keyword evidence="3" id="KW-0862">Zinc</keyword>
<evidence type="ECO:0000256" key="3">
    <source>
        <dbReference type="ARBA" id="ARBA00022833"/>
    </source>
</evidence>
<evidence type="ECO:0000256" key="5">
    <source>
        <dbReference type="ARBA" id="ARBA00024361"/>
    </source>
</evidence>
<evidence type="ECO:0000313" key="8">
    <source>
        <dbReference type="Proteomes" id="UP000247689"/>
    </source>
</evidence>
<dbReference type="SUPFAM" id="SSF51261">
    <property type="entry name" value="Duplicated hybrid motif"/>
    <property type="match status" value="1"/>
</dbReference>
<dbReference type="InterPro" id="IPR036366">
    <property type="entry name" value="PGBDSf"/>
</dbReference>
<keyword evidence="1" id="KW-0479">Metal-binding</keyword>
<comment type="similarity">
    <text evidence="5">Belongs to the LECT2/MIM-1 family.</text>
</comment>
<dbReference type="PANTHER" id="PTHR11329:SF0">
    <property type="entry name" value="LEUKOCYTE CELL-DERIVED CHEMOTAXIN-2"/>
    <property type="match status" value="1"/>
</dbReference>
<dbReference type="InterPro" id="IPR011055">
    <property type="entry name" value="Dup_hybrid_motif"/>
</dbReference>
<name>A0A318D6D1_9GAMM</name>
<dbReference type="InterPro" id="IPR036365">
    <property type="entry name" value="PGBD-like_sf"/>
</dbReference>
<dbReference type="Proteomes" id="UP000247689">
    <property type="component" value="Unassembled WGS sequence"/>
</dbReference>
<gene>
    <name evidence="7" type="ORF">DL796_07730</name>
</gene>
<dbReference type="EMBL" id="QICH01000002">
    <property type="protein sequence ID" value="PXF63318.1"/>
    <property type="molecule type" value="Genomic_DNA"/>
</dbReference>
<keyword evidence="8" id="KW-1185">Reference proteome</keyword>
<dbReference type="InterPro" id="IPR008663">
    <property type="entry name" value="LECT2"/>
</dbReference>
<dbReference type="Gene3D" id="1.10.101.10">
    <property type="entry name" value="PGBD-like superfamily/PGBD"/>
    <property type="match status" value="1"/>
</dbReference>
<evidence type="ECO:0000259" key="6">
    <source>
        <dbReference type="Pfam" id="PF01471"/>
    </source>
</evidence>
<keyword evidence="2" id="KW-0732">Signal</keyword>
<reference evidence="7 8" key="1">
    <citation type="submission" date="2018-05" db="EMBL/GenBank/DDBJ databases">
        <title>Kangiella spongicola genome sequence.</title>
        <authorList>
            <person name="Maclea K.S."/>
            <person name="Goen A.E."/>
            <person name="Kelley C."/>
            <person name="Underriner A."/>
            <person name="Silverwood T."/>
            <person name="Trachtenberg A.M."/>
        </authorList>
    </citation>
    <scope>NUCLEOTIDE SEQUENCE [LARGE SCALE GENOMIC DNA]</scope>
    <source>
        <strain evidence="7 8">ATCC BAA-2076</strain>
    </source>
</reference>